<evidence type="ECO:0000313" key="3">
    <source>
        <dbReference type="Proteomes" id="UP000002194"/>
    </source>
</evidence>
<dbReference type="EnsemblBacteria" id="AAS97860">
    <property type="protein sequence ID" value="AAS97860"/>
    <property type="gene ID" value="DVU_3391"/>
</dbReference>
<name>Q725N3_NITV2</name>
<reference evidence="2 3" key="1">
    <citation type="journal article" date="2004" name="Nat. Biotechnol.">
        <title>The genome sequence of the anaerobic, sulfate-reducing bacterium Desulfovibrio vulgaris Hildenborough.</title>
        <authorList>
            <person name="Heidelberg J.F."/>
            <person name="Seshadri R."/>
            <person name="Haveman S.A."/>
            <person name="Hemme C.L."/>
            <person name="Paulsen I.T."/>
            <person name="Kolonay J.F."/>
            <person name="Eisen J.A."/>
            <person name="Ward N."/>
            <person name="Methe B."/>
            <person name="Brinkac L.M."/>
            <person name="Daugherty S.C."/>
            <person name="Deboy R.T."/>
            <person name="Dodson R.J."/>
            <person name="Durkin A.S."/>
            <person name="Madupu R."/>
            <person name="Nelson W.C."/>
            <person name="Sullivan S.A."/>
            <person name="Fouts D."/>
            <person name="Haft D.H."/>
            <person name="Selengut J."/>
            <person name="Peterson J.D."/>
            <person name="Davidsen T.M."/>
            <person name="Zafar N."/>
            <person name="Zhou L."/>
            <person name="Radune D."/>
            <person name="Dimitrov G."/>
            <person name="Hance M."/>
            <person name="Tran K."/>
            <person name="Khouri H."/>
            <person name="Gill J."/>
            <person name="Utterback T.R."/>
            <person name="Feldblyum T.V."/>
            <person name="Wall J.D."/>
            <person name="Voordouw G."/>
            <person name="Fraser C.M."/>
        </authorList>
    </citation>
    <scope>NUCLEOTIDE SEQUENCE [LARGE SCALE GENOMIC DNA]</scope>
    <source>
        <strain evidence="3">ATCC 29579 / DSM 644 / NCIMB 8303 / VKM B-1760 / Hildenborough</strain>
    </source>
</reference>
<dbReference type="KEGG" id="dvu:DVU_3391"/>
<evidence type="ECO:0000313" key="2">
    <source>
        <dbReference type="EMBL" id="AAS97860.1"/>
    </source>
</evidence>
<dbReference type="STRING" id="882.DVU_3391"/>
<evidence type="ECO:0000256" key="1">
    <source>
        <dbReference type="SAM" id="MobiDB-lite"/>
    </source>
</evidence>
<dbReference type="HOGENOM" id="CLU_2552807_0_0_7"/>
<dbReference type="Proteomes" id="UP000002194">
    <property type="component" value="Chromosome"/>
</dbReference>
<protein>
    <submittedName>
        <fullName evidence="2">Uncharacterized protein</fullName>
    </submittedName>
</protein>
<organism evidence="2 3">
    <name type="scientific">Nitratidesulfovibrio vulgaris (strain ATCC 29579 / DSM 644 / CCUG 34227 / NCIMB 8303 / VKM B-1760 / Hildenborough)</name>
    <name type="common">Desulfovibrio vulgaris</name>
    <dbReference type="NCBI Taxonomy" id="882"/>
    <lineage>
        <taxon>Bacteria</taxon>
        <taxon>Pseudomonadati</taxon>
        <taxon>Thermodesulfobacteriota</taxon>
        <taxon>Desulfovibrionia</taxon>
        <taxon>Desulfovibrionales</taxon>
        <taxon>Desulfovibrionaceae</taxon>
        <taxon>Nitratidesulfovibrio</taxon>
    </lineage>
</organism>
<sequence length="82" mass="9075">MNAELYVINPALPRQWKPTHPTIKIDGYSRYEQHLSCDVDMDSVKQQGAACLMAVTTAECSSHSTLHHSATGTADSRDRENS</sequence>
<feature type="region of interest" description="Disordered" evidence="1">
    <location>
        <begin position="60"/>
        <end position="82"/>
    </location>
</feature>
<dbReference type="AlphaFoldDB" id="Q725N3"/>
<dbReference type="EMBL" id="AE017285">
    <property type="protein sequence ID" value="AAS97860.1"/>
    <property type="molecule type" value="Genomic_DNA"/>
</dbReference>
<proteinExistence type="predicted"/>
<feature type="compositionally biased region" description="Polar residues" evidence="1">
    <location>
        <begin position="60"/>
        <end position="74"/>
    </location>
</feature>
<keyword evidence="3" id="KW-1185">Reference proteome</keyword>
<gene>
    <name evidence="2" type="ordered locus">DVU_3391</name>
</gene>
<accession>Q725N3</accession>
<dbReference type="PaxDb" id="882-DVU_3391"/>